<keyword evidence="3" id="KW-1185">Reference proteome</keyword>
<dbReference type="PANTHER" id="PTHR48079:SF6">
    <property type="entry name" value="NAD(P)-BINDING DOMAIN-CONTAINING PROTEIN-RELATED"/>
    <property type="match status" value="1"/>
</dbReference>
<organism evidence="2 3">
    <name type="scientific">Stella humosa</name>
    <dbReference type="NCBI Taxonomy" id="94"/>
    <lineage>
        <taxon>Bacteria</taxon>
        <taxon>Pseudomonadati</taxon>
        <taxon>Pseudomonadota</taxon>
        <taxon>Alphaproteobacteria</taxon>
        <taxon>Rhodospirillales</taxon>
        <taxon>Stellaceae</taxon>
        <taxon>Stella</taxon>
    </lineage>
</organism>
<accession>A0A3N1KRY5</accession>
<dbReference type="EMBL" id="RJKX01000020">
    <property type="protein sequence ID" value="ROP80866.1"/>
    <property type="molecule type" value="Genomic_DNA"/>
</dbReference>
<dbReference type="SUPFAM" id="SSF51735">
    <property type="entry name" value="NAD(P)-binding Rossmann-fold domains"/>
    <property type="match status" value="1"/>
</dbReference>
<proteinExistence type="predicted"/>
<dbReference type="OrthoDB" id="4392084at2"/>
<dbReference type="InterPro" id="IPR001509">
    <property type="entry name" value="Epimerase_deHydtase"/>
</dbReference>
<comment type="caution">
    <text evidence="2">The sequence shown here is derived from an EMBL/GenBank/DDBJ whole genome shotgun (WGS) entry which is preliminary data.</text>
</comment>
<name>A0A3N1KRY5_9PROT</name>
<dbReference type="PANTHER" id="PTHR48079">
    <property type="entry name" value="PROTEIN YEEZ"/>
    <property type="match status" value="1"/>
</dbReference>
<dbReference type="RefSeq" id="WP_123695793.1">
    <property type="nucleotide sequence ID" value="NZ_AP019700.1"/>
</dbReference>
<dbReference type="Pfam" id="PF01370">
    <property type="entry name" value="Epimerase"/>
    <property type="match status" value="1"/>
</dbReference>
<feature type="domain" description="NAD-dependent epimerase/dehydratase" evidence="1">
    <location>
        <begin position="3"/>
        <end position="219"/>
    </location>
</feature>
<evidence type="ECO:0000313" key="3">
    <source>
        <dbReference type="Proteomes" id="UP000278222"/>
    </source>
</evidence>
<evidence type="ECO:0000313" key="2">
    <source>
        <dbReference type="EMBL" id="ROP80866.1"/>
    </source>
</evidence>
<gene>
    <name evidence="2" type="ORF">EDC65_5516</name>
</gene>
<dbReference type="Proteomes" id="UP000278222">
    <property type="component" value="Unassembled WGS sequence"/>
</dbReference>
<evidence type="ECO:0000259" key="1">
    <source>
        <dbReference type="Pfam" id="PF01370"/>
    </source>
</evidence>
<dbReference type="Gene3D" id="3.40.50.720">
    <property type="entry name" value="NAD(P)-binding Rossmann-like Domain"/>
    <property type="match status" value="1"/>
</dbReference>
<reference evidence="2 3" key="1">
    <citation type="submission" date="2018-11" db="EMBL/GenBank/DDBJ databases">
        <title>Genomic Encyclopedia of Type Strains, Phase IV (KMG-IV): sequencing the most valuable type-strain genomes for metagenomic binning, comparative biology and taxonomic classification.</title>
        <authorList>
            <person name="Goeker M."/>
        </authorList>
    </citation>
    <scope>NUCLEOTIDE SEQUENCE [LARGE SCALE GENOMIC DNA]</scope>
    <source>
        <strain evidence="2 3">DSM 5900</strain>
    </source>
</reference>
<dbReference type="InterPro" id="IPR036291">
    <property type="entry name" value="NAD(P)-bd_dom_sf"/>
</dbReference>
<dbReference type="InterPro" id="IPR051783">
    <property type="entry name" value="NAD(P)-dependent_oxidoreduct"/>
</dbReference>
<dbReference type="GO" id="GO:0005737">
    <property type="term" value="C:cytoplasm"/>
    <property type="evidence" value="ECO:0007669"/>
    <property type="project" value="TreeGrafter"/>
</dbReference>
<dbReference type="AlphaFoldDB" id="A0A3N1KRY5"/>
<protein>
    <submittedName>
        <fullName evidence="2">Nucleoside-diphosphate-sugar epimerase</fullName>
    </submittedName>
</protein>
<dbReference type="GO" id="GO:0004029">
    <property type="term" value="F:aldehyde dehydrogenase (NAD+) activity"/>
    <property type="evidence" value="ECO:0007669"/>
    <property type="project" value="TreeGrafter"/>
</dbReference>
<sequence length="309" mass="31861">MKVLVTGAAGFVGRAVVARLMGAGHSVMAAVRNADDAPAGTIACPIGDLAGPVDWRPALAGVDAVAHLAARVHVMREGAADPDAAFAAVNVAATRGLAEAAVAAGVRRFVFLSSVKVMGERTTVGRPFRDDDRPAPEDAYGRSKLAAEDLLLAMPGLEPLILRPPLVYGPGVRANLRALARLARSGLPLPFGRLANRRSLVGVSNLAQAIELGLTHPGAVGRRLLVADWHPTTAELAAALARAAHRPMRLLPVPVSLLRGAGLLLGRGAVARLTQPLEVAPDGLAGLGWRPAVPPADELAALMAALARE</sequence>